<keyword evidence="2" id="KW-1185">Reference proteome</keyword>
<dbReference type="OrthoDB" id="5785200at2"/>
<protein>
    <submittedName>
        <fullName evidence="1">Uncharacterized protein</fullName>
    </submittedName>
</protein>
<evidence type="ECO:0000313" key="1">
    <source>
        <dbReference type="EMBL" id="OOG26790.1"/>
    </source>
</evidence>
<evidence type="ECO:0000313" key="2">
    <source>
        <dbReference type="Proteomes" id="UP000189462"/>
    </source>
</evidence>
<comment type="caution">
    <text evidence="1">The sequence shown here is derived from an EMBL/GenBank/DDBJ whole genome shotgun (WGS) entry which is preliminary data.</text>
</comment>
<dbReference type="STRING" id="108003.B1C78_04600"/>
<dbReference type="AlphaFoldDB" id="A0A1V3NP10"/>
<dbReference type="EMBL" id="MVBK01000026">
    <property type="protein sequence ID" value="OOG26790.1"/>
    <property type="molecule type" value="Genomic_DNA"/>
</dbReference>
<reference evidence="1 2" key="1">
    <citation type="submission" date="2017-02" db="EMBL/GenBank/DDBJ databases">
        <title>Genomic diversity within the haloalkaliphilic genus Thioalkalivibrio.</title>
        <authorList>
            <person name="Ahn A.-C."/>
            <person name="Meier-Kolthoff J."/>
            <person name="Overmars L."/>
            <person name="Richter M."/>
            <person name="Woyke T."/>
            <person name="Sorokin D.Y."/>
            <person name="Muyzer G."/>
        </authorList>
    </citation>
    <scope>NUCLEOTIDE SEQUENCE [LARGE SCALE GENOMIC DNA]</scope>
    <source>
        <strain evidence="1 2">ALJD</strain>
    </source>
</reference>
<sequence>MQHRHSQSGFALITAVLLITAILTVAVTSALLLSGRSVATAQGLEALRAHYAARSALDAAAAQAVGGGCGAVGTSVNVEGFTVALTCEAWTVDEAGTDYPVYRLGATAARGSIEAGTLVRRTIRVSVADAS</sequence>
<dbReference type="RefSeq" id="WP_077277967.1">
    <property type="nucleotide sequence ID" value="NZ_MVBK01000026.1"/>
</dbReference>
<accession>A0A1V3NP10</accession>
<proteinExistence type="predicted"/>
<name>A0A1V3NP10_9GAMM</name>
<dbReference type="Proteomes" id="UP000189462">
    <property type="component" value="Unassembled WGS sequence"/>
</dbReference>
<gene>
    <name evidence="1" type="ORF">B1C78_04600</name>
</gene>
<organism evidence="1 2">
    <name type="scientific">Thioalkalivibrio denitrificans</name>
    <dbReference type="NCBI Taxonomy" id="108003"/>
    <lineage>
        <taxon>Bacteria</taxon>
        <taxon>Pseudomonadati</taxon>
        <taxon>Pseudomonadota</taxon>
        <taxon>Gammaproteobacteria</taxon>
        <taxon>Chromatiales</taxon>
        <taxon>Ectothiorhodospiraceae</taxon>
        <taxon>Thioalkalivibrio</taxon>
    </lineage>
</organism>